<dbReference type="PANTHER" id="PTHR43546:SF9">
    <property type="entry name" value="L-ASCORBATE-6-PHOSPHATE LACTONASE ULAG-RELATED"/>
    <property type="match status" value="1"/>
</dbReference>
<dbReference type="SUPFAM" id="SSF56281">
    <property type="entry name" value="Metallo-hydrolase/oxidoreductase"/>
    <property type="match status" value="1"/>
</dbReference>
<name>A0A1T5IZN8_9BACT</name>
<evidence type="ECO:0000259" key="2">
    <source>
        <dbReference type="Pfam" id="PF12706"/>
    </source>
</evidence>
<dbReference type="STRING" id="688867.SAMN05660236_0584"/>
<sequence>MKIHFLRHATFFLETNGIKILVDPMLSPKDAMDPVGNASDASRIPMVDLPLSEDALRDQLTSINAVLITHTHRDHWDTRAQEMIPKNTPLIIQPSDEKDIREQGFTNPLPVTITTTFKRLKINRTDGQHGSGEVAVKMGHVSGFVIEQDHHRIYIAGDTIWCTEVADALKIYKPTHVVVNAGAAQFLEGGPITMTGEDVVKVCETVPKAKVIAVHMNTVNHCLLKRKDLKKLLESKNLSQNCLIPEDGDVLQF</sequence>
<dbReference type="Pfam" id="PF12706">
    <property type="entry name" value="Lactamase_B_2"/>
    <property type="match status" value="1"/>
</dbReference>
<keyword evidence="4" id="KW-1185">Reference proteome</keyword>
<keyword evidence="1" id="KW-0378">Hydrolase</keyword>
<dbReference type="PANTHER" id="PTHR43546">
    <property type="entry name" value="UPF0173 METAL-DEPENDENT HYDROLASE MJ1163-RELATED"/>
    <property type="match status" value="1"/>
</dbReference>
<evidence type="ECO:0000313" key="4">
    <source>
        <dbReference type="Proteomes" id="UP000190961"/>
    </source>
</evidence>
<dbReference type="GO" id="GO:0016787">
    <property type="term" value="F:hydrolase activity"/>
    <property type="evidence" value="ECO:0007669"/>
    <property type="project" value="UniProtKB-KW"/>
</dbReference>
<dbReference type="AlphaFoldDB" id="A0A1T5IZN8"/>
<accession>A0A1T5IZN8</accession>
<dbReference type="Gene3D" id="3.60.15.10">
    <property type="entry name" value="Ribonuclease Z/Hydroxyacylglutathione hydrolase-like"/>
    <property type="match status" value="1"/>
</dbReference>
<organism evidence="3 4">
    <name type="scientific">Ohtaekwangia koreensis</name>
    <dbReference type="NCBI Taxonomy" id="688867"/>
    <lineage>
        <taxon>Bacteria</taxon>
        <taxon>Pseudomonadati</taxon>
        <taxon>Bacteroidota</taxon>
        <taxon>Cytophagia</taxon>
        <taxon>Cytophagales</taxon>
        <taxon>Fulvivirgaceae</taxon>
        <taxon>Ohtaekwangia</taxon>
    </lineage>
</organism>
<dbReference type="OrthoDB" id="9805728at2"/>
<dbReference type="InterPro" id="IPR050114">
    <property type="entry name" value="UPF0173_UPF0282_UlaG_hydrolase"/>
</dbReference>
<evidence type="ECO:0000313" key="3">
    <source>
        <dbReference type="EMBL" id="SKC44669.1"/>
    </source>
</evidence>
<reference evidence="3 4" key="1">
    <citation type="submission" date="2017-02" db="EMBL/GenBank/DDBJ databases">
        <authorList>
            <person name="Peterson S.W."/>
        </authorList>
    </citation>
    <scope>NUCLEOTIDE SEQUENCE [LARGE SCALE GENOMIC DNA]</scope>
    <source>
        <strain evidence="3 4">DSM 25262</strain>
    </source>
</reference>
<dbReference type="EMBL" id="FUZU01000001">
    <property type="protein sequence ID" value="SKC44669.1"/>
    <property type="molecule type" value="Genomic_DNA"/>
</dbReference>
<gene>
    <name evidence="3" type="ORF">SAMN05660236_0584</name>
</gene>
<dbReference type="InterPro" id="IPR001279">
    <property type="entry name" value="Metallo-B-lactamas"/>
</dbReference>
<dbReference type="Proteomes" id="UP000190961">
    <property type="component" value="Unassembled WGS sequence"/>
</dbReference>
<evidence type="ECO:0000256" key="1">
    <source>
        <dbReference type="ARBA" id="ARBA00022801"/>
    </source>
</evidence>
<feature type="domain" description="Metallo-beta-lactamase" evidence="2">
    <location>
        <begin position="20"/>
        <end position="216"/>
    </location>
</feature>
<dbReference type="InterPro" id="IPR036866">
    <property type="entry name" value="RibonucZ/Hydroxyglut_hydro"/>
</dbReference>
<proteinExistence type="predicted"/>
<dbReference type="RefSeq" id="WP_079685197.1">
    <property type="nucleotide sequence ID" value="NZ_FUZU01000001.1"/>
</dbReference>
<protein>
    <submittedName>
        <fullName evidence="3">L-ascorbate metabolism protein UlaG, beta-lactamase superfamily</fullName>
    </submittedName>
</protein>